<reference evidence="1 2" key="1">
    <citation type="submission" date="2017-04" db="EMBL/GenBank/DDBJ databases">
        <authorList>
            <person name="Afonso C.L."/>
            <person name="Miller P.J."/>
            <person name="Scott M.A."/>
            <person name="Spackman E."/>
            <person name="Goraichik I."/>
            <person name="Dimitrov K.M."/>
            <person name="Suarez D.L."/>
            <person name="Swayne D.E."/>
        </authorList>
    </citation>
    <scope>NUCLEOTIDE SEQUENCE [LARGE SCALE GENOMIC DNA]</scope>
    <source>
        <strain evidence="1 2">DSM 12555</strain>
    </source>
</reference>
<dbReference type="AlphaFoldDB" id="A0A1W1Y0I8"/>
<protein>
    <submittedName>
        <fullName evidence="1">Uncharacterized protein</fullName>
    </submittedName>
</protein>
<sequence length="100" mass="12243">MVWKLDCDCNERVGVKIDSMKLFEEIKEFFDAQVKNEIFKEEKVTKPFYIWKDDGEEKKWYATKWYKCLQCGCLWEFDYPDFPASGFVRKFENGIYYEKE</sequence>
<dbReference type="EMBL" id="FWXH01000057">
    <property type="protein sequence ID" value="SMC29645.1"/>
    <property type="molecule type" value="Genomic_DNA"/>
</dbReference>
<organism evidence="1 2">
    <name type="scientific">Clostridium acidisoli DSM 12555</name>
    <dbReference type="NCBI Taxonomy" id="1121291"/>
    <lineage>
        <taxon>Bacteria</taxon>
        <taxon>Bacillati</taxon>
        <taxon>Bacillota</taxon>
        <taxon>Clostridia</taxon>
        <taxon>Eubacteriales</taxon>
        <taxon>Clostridiaceae</taxon>
        <taxon>Clostridium</taxon>
    </lineage>
</organism>
<evidence type="ECO:0000313" key="2">
    <source>
        <dbReference type="Proteomes" id="UP000192468"/>
    </source>
</evidence>
<keyword evidence="2" id="KW-1185">Reference proteome</keyword>
<name>A0A1W1Y0I8_9CLOT</name>
<dbReference type="Proteomes" id="UP000192468">
    <property type="component" value="Unassembled WGS sequence"/>
</dbReference>
<proteinExistence type="predicted"/>
<dbReference type="STRING" id="1121291.SAMN02745134_03965"/>
<dbReference type="OrthoDB" id="2578197at2"/>
<evidence type="ECO:0000313" key="1">
    <source>
        <dbReference type="EMBL" id="SMC29645.1"/>
    </source>
</evidence>
<gene>
    <name evidence="1" type="ORF">SAMN02745134_03965</name>
</gene>
<dbReference type="RefSeq" id="WP_084117906.1">
    <property type="nucleotide sequence ID" value="NZ_FWXH01000057.1"/>
</dbReference>
<accession>A0A1W1Y0I8</accession>